<proteinExistence type="inferred from homology"/>
<comment type="similarity">
    <text evidence="3">Belongs to the ATPase epsilon chain family.</text>
</comment>
<evidence type="ECO:0000256" key="4">
    <source>
        <dbReference type="ARBA" id="ARBA00022448"/>
    </source>
</evidence>
<dbReference type="RefSeq" id="WP_092058883.1">
    <property type="nucleotide sequence ID" value="NZ_FOJJ01000041.1"/>
</dbReference>
<keyword evidence="10" id="KW-1185">Reference proteome</keyword>
<dbReference type="InterPro" id="IPR024037">
    <property type="entry name" value="Alt_ATP_synth_F1_esu"/>
</dbReference>
<feature type="domain" description="ATP synthase F1 complex delta/epsilon subunit N-terminal" evidence="8">
    <location>
        <begin position="1"/>
        <end position="81"/>
    </location>
</feature>
<keyword evidence="7" id="KW-0066">ATP synthesis</keyword>
<dbReference type="InterPro" id="IPR001469">
    <property type="entry name" value="ATP_synth_F1_dsu/esu"/>
</dbReference>
<name>A0A550J985_9BACT</name>
<evidence type="ECO:0000256" key="3">
    <source>
        <dbReference type="ARBA" id="ARBA00005712"/>
    </source>
</evidence>
<keyword evidence="5" id="KW-0406">Ion transport</keyword>
<reference evidence="9 10" key="1">
    <citation type="submission" date="2019-07" db="EMBL/GenBank/DDBJ databases">
        <title>Insights of Desulfuromonas acetexigens electromicrobiology.</title>
        <authorList>
            <person name="Katuri K."/>
            <person name="Sapireddy V."/>
            <person name="Shaw D.R."/>
            <person name="Saikaly P."/>
        </authorList>
    </citation>
    <scope>NUCLEOTIDE SEQUENCE [LARGE SCALE GENOMIC DNA]</scope>
    <source>
        <strain evidence="9 10">2873</strain>
    </source>
</reference>
<dbReference type="GO" id="GO:0046933">
    <property type="term" value="F:proton-transporting ATP synthase activity, rotational mechanism"/>
    <property type="evidence" value="ECO:0007669"/>
    <property type="project" value="InterPro"/>
</dbReference>
<comment type="subcellular location">
    <subcellularLocation>
        <location evidence="2">Endomembrane system</location>
        <topology evidence="2">Peripheral membrane protein</topology>
    </subcellularLocation>
</comment>
<evidence type="ECO:0000256" key="1">
    <source>
        <dbReference type="ARBA" id="ARBA00003543"/>
    </source>
</evidence>
<dbReference type="GO" id="GO:0045259">
    <property type="term" value="C:proton-transporting ATP synthase complex"/>
    <property type="evidence" value="ECO:0007669"/>
    <property type="project" value="UniProtKB-KW"/>
</dbReference>
<dbReference type="CDD" id="cd12152">
    <property type="entry name" value="F1-ATPase_delta"/>
    <property type="match status" value="1"/>
</dbReference>
<dbReference type="Proteomes" id="UP000317155">
    <property type="component" value="Unassembled WGS sequence"/>
</dbReference>
<evidence type="ECO:0000259" key="8">
    <source>
        <dbReference type="Pfam" id="PF02823"/>
    </source>
</evidence>
<evidence type="ECO:0000256" key="6">
    <source>
        <dbReference type="ARBA" id="ARBA00023136"/>
    </source>
</evidence>
<dbReference type="OrthoDB" id="8546953at2"/>
<dbReference type="GO" id="GO:0012505">
    <property type="term" value="C:endomembrane system"/>
    <property type="evidence" value="ECO:0007669"/>
    <property type="project" value="UniProtKB-SubCell"/>
</dbReference>
<dbReference type="Pfam" id="PF02823">
    <property type="entry name" value="ATP-synt_DE_N"/>
    <property type="match status" value="1"/>
</dbReference>
<gene>
    <name evidence="9" type="ORF">FL622_12695</name>
</gene>
<evidence type="ECO:0000256" key="5">
    <source>
        <dbReference type="ARBA" id="ARBA00023065"/>
    </source>
</evidence>
<dbReference type="InterPro" id="IPR020546">
    <property type="entry name" value="ATP_synth_F1_dsu/esu_N"/>
</dbReference>
<evidence type="ECO:0000313" key="10">
    <source>
        <dbReference type="Proteomes" id="UP000317155"/>
    </source>
</evidence>
<dbReference type="EMBL" id="VJVV01000009">
    <property type="protein sequence ID" value="TRO79761.1"/>
    <property type="molecule type" value="Genomic_DNA"/>
</dbReference>
<organism evidence="9 10">
    <name type="scientific">Trichloromonas acetexigens</name>
    <dbReference type="NCBI Taxonomy" id="38815"/>
    <lineage>
        <taxon>Bacteria</taxon>
        <taxon>Pseudomonadati</taxon>
        <taxon>Thermodesulfobacteriota</taxon>
        <taxon>Desulfuromonadia</taxon>
        <taxon>Desulfuromonadales</taxon>
        <taxon>Trichloromonadaceae</taxon>
        <taxon>Trichloromonas</taxon>
    </lineage>
</organism>
<keyword evidence="4" id="KW-0813">Transport</keyword>
<evidence type="ECO:0000256" key="2">
    <source>
        <dbReference type="ARBA" id="ARBA00004184"/>
    </source>
</evidence>
<comment type="function">
    <text evidence="1">Produces ATP from ADP in the presence of a proton gradient across the membrane.</text>
</comment>
<dbReference type="NCBIfam" id="TIGR03166">
    <property type="entry name" value="alt_F1F0_F1_eps"/>
    <property type="match status" value="1"/>
</dbReference>
<keyword evidence="7" id="KW-0139">CF(1)</keyword>
<dbReference type="NCBIfam" id="NF004871">
    <property type="entry name" value="PRK06228.1"/>
    <property type="match status" value="1"/>
</dbReference>
<evidence type="ECO:0000256" key="7">
    <source>
        <dbReference type="ARBA" id="ARBA00023196"/>
    </source>
</evidence>
<protein>
    <submittedName>
        <fullName evidence="9">F0F1 ATP synthase subunit epsilon</fullName>
    </submittedName>
</protein>
<sequence length="127" mass="14088">MKLRVLVPDEVVLDAEVVSLMAEGEDGHFGIKPRHIDFVSALPPGLLFFTRKDAAEGEYLAVDRGILVKQAETVTVSTRRAVGGVPLEELLTTVTERFVELDDRERAVRSAVARLEAGFLRRVMDLK</sequence>
<dbReference type="InterPro" id="IPR036771">
    <property type="entry name" value="ATPsynth_dsu/esu_N"/>
</dbReference>
<dbReference type="AlphaFoldDB" id="A0A550J985"/>
<accession>A0A550J985</accession>
<comment type="caution">
    <text evidence="9">The sequence shown here is derived from an EMBL/GenBank/DDBJ whole genome shotgun (WGS) entry which is preliminary data.</text>
</comment>
<evidence type="ECO:0000313" key="9">
    <source>
        <dbReference type="EMBL" id="TRO79761.1"/>
    </source>
</evidence>
<keyword evidence="6" id="KW-0472">Membrane</keyword>
<dbReference type="SUPFAM" id="SSF51344">
    <property type="entry name" value="Epsilon subunit of F1F0-ATP synthase N-terminal domain"/>
    <property type="match status" value="1"/>
</dbReference>
<dbReference type="Gene3D" id="2.60.15.10">
    <property type="entry name" value="F0F1 ATP synthase delta/epsilon subunit, N-terminal"/>
    <property type="match status" value="1"/>
</dbReference>